<reference evidence="8" key="1">
    <citation type="submission" date="2020-08" db="EMBL/GenBank/DDBJ databases">
        <authorList>
            <person name="Cejkova D."/>
            <person name="Kubasova T."/>
            <person name="Jahodarova E."/>
            <person name="Rychlik I."/>
        </authorList>
    </citation>
    <scope>NUCLEOTIDE SEQUENCE</scope>
    <source>
        <strain evidence="8">An420c</strain>
    </source>
</reference>
<feature type="domain" description="Radical SAM core" evidence="7">
    <location>
        <begin position="17"/>
        <end position="258"/>
    </location>
</feature>
<keyword evidence="2" id="KW-0004">4Fe-4S</keyword>
<dbReference type="GO" id="GO:0051539">
    <property type="term" value="F:4 iron, 4 sulfur cluster binding"/>
    <property type="evidence" value="ECO:0007669"/>
    <property type="project" value="UniProtKB-KW"/>
</dbReference>
<evidence type="ECO:0000256" key="3">
    <source>
        <dbReference type="ARBA" id="ARBA00022691"/>
    </source>
</evidence>
<evidence type="ECO:0000313" key="8">
    <source>
        <dbReference type="EMBL" id="MBM6825987.1"/>
    </source>
</evidence>
<proteinExistence type="predicted"/>
<dbReference type="AlphaFoldDB" id="A0A939BBQ7"/>
<dbReference type="PANTHER" id="PTHR11135:SF1">
    <property type="entry name" value="PROTEIN YHCC"/>
    <property type="match status" value="1"/>
</dbReference>
<dbReference type="NCBIfam" id="TIGR01212">
    <property type="entry name" value="TIGR01212 family radical SAM protein"/>
    <property type="match status" value="1"/>
</dbReference>
<dbReference type="SMART" id="SM00729">
    <property type="entry name" value="Elp3"/>
    <property type="match status" value="1"/>
</dbReference>
<dbReference type="GO" id="GO:0046872">
    <property type="term" value="F:metal ion binding"/>
    <property type="evidence" value="ECO:0007669"/>
    <property type="project" value="UniProtKB-KW"/>
</dbReference>
<dbReference type="PANTHER" id="PTHR11135">
    <property type="entry name" value="HISTONE ACETYLTRANSFERASE-RELATED"/>
    <property type="match status" value="1"/>
</dbReference>
<dbReference type="InterPro" id="IPR005911">
    <property type="entry name" value="YhcC-like"/>
</dbReference>
<dbReference type="SUPFAM" id="SSF102114">
    <property type="entry name" value="Radical SAM enzymes"/>
    <property type="match status" value="1"/>
</dbReference>
<dbReference type="InterPro" id="IPR039661">
    <property type="entry name" value="ELP3"/>
</dbReference>
<dbReference type="EMBL" id="JACJLV010000005">
    <property type="protein sequence ID" value="MBM6825987.1"/>
    <property type="molecule type" value="Genomic_DNA"/>
</dbReference>
<keyword evidence="5" id="KW-0408">Iron</keyword>
<dbReference type="InterPro" id="IPR023404">
    <property type="entry name" value="rSAM_horseshoe"/>
</dbReference>
<evidence type="ECO:0000256" key="4">
    <source>
        <dbReference type="ARBA" id="ARBA00022723"/>
    </source>
</evidence>
<dbReference type="PROSITE" id="PS51918">
    <property type="entry name" value="RADICAL_SAM"/>
    <property type="match status" value="1"/>
</dbReference>
<dbReference type="InterPro" id="IPR007197">
    <property type="entry name" value="rSAM"/>
</dbReference>
<dbReference type="Proteomes" id="UP000713880">
    <property type="component" value="Unassembled WGS sequence"/>
</dbReference>
<dbReference type="InterPro" id="IPR058240">
    <property type="entry name" value="rSAM_sf"/>
</dbReference>
<evidence type="ECO:0000256" key="6">
    <source>
        <dbReference type="ARBA" id="ARBA00023014"/>
    </source>
</evidence>
<sequence>MQEDFFYYPYSSYLKKKYGEKVYKLPVNLPVTCPNRENGSGGCAFCARSGTGFESCESCTPVKEQLAHARGIISRKYHAKKYIAYFQNYTNTYLPVGEFSCYLQEAAGFPDIVEIAVSTRPDCIAPPYLEVLDRIRKEFGVQITIELGLQTANYHTLLSINRGHTLAELIDAVLMIRPYGFDICAHVILNLPGDNLNDAIETARILSALRIDIVKAHSLYIAKNTRLCEAYENGTITLCSKEEYFRRLIVFLEHLSPETAVERLFSRIPEKDAVFCNWGTSWWKLREELLSIMEAGHYHQGRRFHYLNGAALAGIREAGSASHRSE</sequence>
<dbReference type="SFLD" id="SFLDS00029">
    <property type="entry name" value="Radical_SAM"/>
    <property type="match status" value="1"/>
</dbReference>
<dbReference type="RefSeq" id="WP_204908053.1">
    <property type="nucleotide sequence ID" value="NZ_JACJLV010000005.1"/>
</dbReference>
<organism evidence="8 9">
    <name type="scientific">Mordavella massiliensis</name>
    <dbReference type="NCBI Taxonomy" id="1871024"/>
    <lineage>
        <taxon>Bacteria</taxon>
        <taxon>Bacillati</taxon>
        <taxon>Bacillota</taxon>
        <taxon>Clostridia</taxon>
        <taxon>Eubacteriales</taxon>
        <taxon>Clostridiaceae</taxon>
        <taxon>Mordavella</taxon>
    </lineage>
</organism>
<evidence type="ECO:0000256" key="5">
    <source>
        <dbReference type="ARBA" id="ARBA00023004"/>
    </source>
</evidence>
<keyword evidence="3" id="KW-0949">S-adenosyl-L-methionine</keyword>
<comment type="cofactor">
    <cofactor evidence="1">
        <name>[4Fe-4S] cluster</name>
        <dbReference type="ChEBI" id="CHEBI:49883"/>
    </cofactor>
</comment>
<name>A0A939BBQ7_9CLOT</name>
<keyword evidence="4" id="KW-0479">Metal-binding</keyword>
<dbReference type="InterPro" id="IPR032432">
    <property type="entry name" value="Radical_SAM_C"/>
</dbReference>
<comment type="caution">
    <text evidence="8">The sequence shown here is derived from an EMBL/GenBank/DDBJ whole genome shotgun (WGS) entry which is preliminary data.</text>
</comment>
<dbReference type="InterPro" id="IPR006638">
    <property type="entry name" value="Elp3/MiaA/NifB-like_rSAM"/>
</dbReference>
<evidence type="ECO:0000259" key="7">
    <source>
        <dbReference type="PROSITE" id="PS51918"/>
    </source>
</evidence>
<dbReference type="SFLD" id="SFLDG01091">
    <property type="entry name" value="uncharacterized_CHP01210-like"/>
    <property type="match status" value="1"/>
</dbReference>
<dbReference type="Pfam" id="PF16199">
    <property type="entry name" value="Radical_SAM_C"/>
    <property type="match status" value="1"/>
</dbReference>
<gene>
    <name evidence="8" type="ORF">H6A13_02555</name>
</gene>
<evidence type="ECO:0000256" key="2">
    <source>
        <dbReference type="ARBA" id="ARBA00022485"/>
    </source>
</evidence>
<reference evidence="8" key="2">
    <citation type="journal article" date="2021" name="Sci. Rep.">
        <title>The distribution of antibiotic resistance genes in chicken gut microbiota commensals.</title>
        <authorList>
            <person name="Juricova H."/>
            <person name="Matiasovicova J."/>
            <person name="Kubasova T."/>
            <person name="Cejkova D."/>
            <person name="Rychlik I."/>
        </authorList>
    </citation>
    <scope>NUCLEOTIDE SEQUENCE</scope>
    <source>
        <strain evidence="8">An420c</strain>
    </source>
</reference>
<dbReference type="SFLD" id="SFLDG01086">
    <property type="entry name" value="elongater_protein-like"/>
    <property type="match status" value="1"/>
</dbReference>
<keyword evidence="9" id="KW-1185">Reference proteome</keyword>
<accession>A0A939BBQ7</accession>
<evidence type="ECO:0000256" key="1">
    <source>
        <dbReference type="ARBA" id="ARBA00001966"/>
    </source>
</evidence>
<keyword evidence="6" id="KW-0411">Iron-sulfur</keyword>
<protein>
    <submittedName>
        <fullName evidence="8">TIGR01212 family radical SAM protein</fullName>
    </submittedName>
</protein>
<dbReference type="Gene3D" id="3.80.30.20">
    <property type="entry name" value="tm_1862 like domain"/>
    <property type="match status" value="1"/>
</dbReference>
<dbReference type="Pfam" id="PF04055">
    <property type="entry name" value="Radical_SAM"/>
    <property type="match status" value="1"/>
</dbReference>
<dbReference type="GO" id="GO:0003824">
    <property type="term" value="F:catalytic activity"/>
    <property type="evidence" value="ECO:0007669"/>
    <property type="project" value="InterPro"/>
</dbReference>
<evidence type="ECO:0000313" key="9">
    <source>
        <dbReference type="Proteomes" id="UP000713880"/>
    </source>
</evidence>